<accession>A0ABV4XZ70</accession>
<proteinExistence type="predicted"/>
<evidence type="ECO:0000313" key="2">
    <source>
        <dbReference type="Proteomes" id="UP001576784"/>
    </source>
</evidence>
<dbReference type="Proteomes" id="UP001576784">
    <property type="component" value="Unassembled WGS sequence"/>
</dbReference>
<dbReference type="RefSeq" id="WP_413266647.1">
    <property type="nucleotide sequence ID" value="NZ_JBHFNR010000233.1"/>
</dbReference>
<sequence>MNTRKLILEISESLYEQLERVAEMSEESKETIAIRIIAGRLPSVARQAQELKEMLDSITPDQLHGEIGLEEAVDREFI</sequence>
<name>A0ABV4XZ70_9CYAN</name>
<keyword evidence="2" id="KW-1185">Reference proteome</keyword>
<reference evidence="1 2" key="1">
    <citation type="submission" date="2024-09" db="EMBL/GenBank/DDBJ databases">
        <title>Floridaenema gen nov. (Aerosakkonemataceae, Aerosakkonematales ord. nov., Cyanobacteria) from benthic tropical and subtropical fresh waters, with the description of four new species.</title>
        <authorList>
            <person name="Moretto J.A."/>
            <person name="Berthold D.E."/>
            <person name="Lefler F.W."/>
            <person name="Huang I.-S."/>
            <person name="Laughinghouse H. IV."/>
        </authorList>
    </citation>
    <scope>NUCLEOTIDE SEQUENCE [LARGE SCALE GENOMIC DNA]</scope>
    <source>
        <strain evidence="1 2">BLCC-F50</strain>
    </source>
</reference>
<organism evidence="1 2">
    <name type="scientific">Floridaenema flaviceps BLCC-F50</name>
    <dbReference type="NCBI Taxonomy" id="3153642"/>
    <lineage>
        <taxon>Bacteria</taxon>
        <taxon>Bacillati</taxon>
        <taxon>Cyanobacteriota</taxon>
        <taxon>Cyanophyceae</taxon>
        <taxon>Oscillatoriophycideae</taxon>
        <taxon>Aerosakkonematales</taxon>
        <taxon>Aerosakkonemataceae</taxon>
        <taxon>Floridanema</taxon>
        <taxon>Floridanema flaviceps</taxon>
    </lineage>
</organism>
<evidence type="ECO:0008006" key="3">
    <source>
        <dbReference type="Google" id="ProtNLM"/>
    </source>
</evidence>
<dbReference type="EMBL" id="JBHFNR010000233">
    <property type="protein sequence ID" value="MFB2897030.1"/>
    <property type="molecule type" value="Genomic_DNA"/>
</dbReference>
<evidence type="ECO:0000313" key="1">
    <source>
        <dbReference type="EMBL" id="MFB2897030.1"/>
    </source>
</evidence>
<gene>
    <name evidence="1" type="ORF">ACE1CI_29295</name>
</gene>
<comment type="caution">
    <text evidence="1">The sequence shown here is derived from an EMBL/GenBank/DDBJ whole genome shotgun (WGS) entry which is preliminary data.</text>
</comment>
<protein>
    <recommendedName>
        <fullName evidence="3">Antitoxin</fullName>
    </recommendedName>
</protein>